<dbReference type="CDD" id="cd00143">
    <property type="entry name" value="PP2Cc"/>
    <property type="match status" value="1"/>
</dbReference>
<dbReference type="SUPFAM" id="SSF81606">
    <property type="entry name" value="PP2C-like"/>
    <property type="match status" value="1"/>
</dbReference>
<evidence type="ECO:0000313" key="3">
    <source>
        <dbReference type="Proteomes" id="UP000664417"/>
    </source>
</evidence>
<proteinExistence type="predicted"/>
<dbReference type="Gene3D" id="3.60.40.10">
    <property type="entry name" value="PPM-type phosphatase domain"/>
    <property type="match status" value="1"/>
</dbReference>
<comment type="caution">
    <text evidence="2">The sequence shown here is derived from an EMBL/GenBank/DDBJ whole genome shotgun (WGS) entry which is preliminary data.</text>
</comment>
<dbReference type="SMART" id="SM00332">
    <property type="entry name" value="PP2Cc"/>
    <property type="match status" value="1"/>
</dbReference>
<evidence type="ECO:0000313" key="2">
    <source>
        <dbReference type="EMBL" id="MBO1321761.1"/>
    </source>
</evidence>
<dbReference type="InterPro" id="IPR001932">
    <property type="entry name" value="PPM-type_phosphatase-like_dom"/>
</dbReference>
<dbReference type="PROSITE" id="PS51746">
    <property type="entry name" value="PPM_2"/>
    <property type="match status" value="1"/>
</dbReference>
<dbReference type="EMBL" id="JAFREP010000027">
    <property type="protein sequence ID" value="MBO1321761.1"/>
    <property type="molecule type" value="Genomic_DNA"/>
</dbReference>
<evidence type="ECO:0000259" key="1">
    <source>
        <dbReference type="PROSITE" id="PS51746"/>
    </source>
</evidence>
<dbReference type="PANTHER" id="PTHR13832">
    <property type="entry name" value="PROTEIN PHOSPHATASE 2C"/>
    <property type="match status" value="1"/>
</dbReference>
<reference evidence="2" key="1">
    <citation type="submission" date="2021-03" db="EMBL/GenBank/DDBJ databases">
        <authorList>
            <person name="Wang G."/>
        </authorList>
    </citation>
    <scope>NUCLEOTIDE SEQUENCE</scope>
    <source>
        <strain evidence="2">KCTC 12899</strain>
    </source>
</reference>
<dbReference type="RefSeq" id="WP_207861734.1">
    <property type="nucleotide sequence ID" value="NZ_JAFREP010000027.1"/>
</dbReference>
<feature type="domain" description="PPM-type phosphatase" evidence="1">
    <location>
        <begin position="4"/>
        <end position="256"/>
    </location>
</feature>
<dbReference type="SMART" id="SM00331">
    <property type="entry name" value="PP2C_SIG"/>
    <property type="match status" value="1"/>
</dbReference>
<accession>A0A8J7QJ62</accession>
<dbReference type="InterPro" id="IPR015655">
    <property type="entry name" value="PP2C"/>
</dbReference>
<dbReference type="PANTHER" id="PTHR13832:SF827">
    <property type="entry name" value="PROTEIN PHOSPHATASE 1L"/>
    <property type="match status" value="1"/>
</dbReference>
<dbReference type="GO" id="GO:0004722">
    <property type="term" value="F:protein serine/threonine phosphatase activity"/>
    <property type="evidence" value="ECO:0007669"/>
    <property type="project" value="InterPro"/>
</dbReference>
<keyword evidence="3" id="KW-1185">Reference proteome</keyword>
<sequence length="259" mass="29058">MQLTAFGRTDQGRERQYNQDRILCLDEIQAYVVADGMGGAKGGEIASTTACQVIDFCLHQAHKDTGWFWPPFWSRVTYDEALSLEANIINYSIDQAHYQIQHYAQNNEGYENMGTTVVMALFHGDCCYMAHVGDSRAYVLRDGALNCLTWDHTWVHAKIWSGEITEQEAREHPMRNLLWQSLGGQSIQVEHGHQQLLPGDIFLLCSDGVTEMLTDQEVRNLILGSSRNPEKASRMLVDAANAKGGRDNIAALIIRVDGL</sequence>
<name>A0A8J7QJ62_9BACT</name>
<organism evidence="2 3">
    <name type="scientific">Acanthopleuribacter pedis</name>
    <dbReference type="NCBI Taxonomy" id="442870"/>
    <lineage>
        <taxon>Bacteria</taxon>
        <taxon>Pseudomonadati</taxon>
        <taxon>Acidobacteriota</taxon>
        <taxon>Holophagae</taxon>
        <taxon>Acanthopleuribacterales</taxon>
        <taxon>Acanthopleuribacteraceae</taxon>
        <taxon>Acanthopleuribacter</taxon>
    </lineage>
</organism>
<gene>
    <name evidence="2" type="ORF">J3U88_25000</name>
</gene>
<dbReference type="AlphaFoldDB" id="A0A8J7QJ62"/>
<dbReference type="InterPro" id="IPR036457">
    <property type="entry name" value="PPM-type-like_dom_sf"/>
</dbReference>
<dbReference type="Proteomes" id="UP000664417">
    <property type="component" value="Unassembled WGS sequence"/>
</dbReference>
<dbReference type="Pfam" id="PF13672">
    <property type="entry name" value="PP2C_2"/>
    <property type="match status" value="1"/>
</dbReference>
<protein>
    <submittedName>
        <fullName evidence="2">Serine/threonine-protein phosphatase</fullName>
    </submittedName>
</protein>